<gene>
    <name evidence="1" type="ORF">D3H66_23480</name>
</gene>
<reference evidence="1 2" key="1">
    <citation type="submission" date="2019-08" db="EMBL/GenBank/DDBJ databases">
        <title>Draft genome sequence of Citrobacter portucalensis strain isolated from green turtle.</title>
        <authorList>
            <person name="Fernandes M.R."/>
            <person name="Sellera F.P."/>
            <person name="Goldeberg D.W."/>
            <person name="Costa D.C."/>
            <person name="Lincopan N."/>
        </authorList>
    </citation>
    <scope>NUCLEOTIDE SEQUENCE [LARGE SCALE GENOMIC DNA]</scope>
    <source>
        <strain evidence="1 2">TV06</strain>
    </source>
</reference>
<evidence type="ECO:0000313" key="1">
    <source>
        <dbReference type="EMBL" id="KAA1140870.1"/>
    </source>
</evidence>
<protein>
    <submittedName>
        <fullName evidence="1">Uncharacterized protein</fullName>
    </submittedName>
</protein>
<dbReference type="Pfam" id="PF19749">
    <property type="entry name" value="DUF6236"/>
    <property type="match status" value="1"/>
</dbReference>
<name>A0A5B0SSH4_9ENTR</name>
<accession>A0A5B0SSH4</accession>
<evidence type="ECO:0000313" key="2">
    <source>
        <dbReference type="Proteomes" id="UP000323297"/>
    </source>
</evidence>
<dbReference type="EMBL" id="VTZD01000037">
    <property type="protein sequence ID" value="KAA1140870.1"/>
    <property type="molecule type" value="Genomic_DNA"/>
</dbReference>
<sequence>MERGVVFTARELIKTENGEGFQTGLGITAEELNYLVLYWDRLVSPTNNIIHFSLSNEDELIKCGILTRPRFVKNGFIDGSVMTDFHAKTHALALNILRQDQSGVDWRMHFLNEQVSIHQEASEQKEVIRFELADLLPVPQKDTPLHEILEFKERRSDELMALHGYLDELYAEILRSGDFNLQRAKALSGLTKSLQDLNELNSQGWRSPLKFNLSSSFEFDLNQVVSGASTIFAAMQSPQPLEVLCIGGVVTALGGFIKVKPQIQSVLKNGDAKLAYLTNAKKEGLIARM</sequence>
<dbReference type="Proteomes" id="UP000323297">
    <property type="component" value="Unassembled WGS sequence"/>
</dbReference>
<dbReference type="InterPro" id="IPR046203">
    <property type="entry name" value="DUF6236"/>
</dbReference>
<organism evidence="1 2">
    <name type="scientific">Citrobacter portucalensis</name>
    <dbReference type="NCBI Taxonomy" id="1639133"/>
    <lineage>
        <taxon>Bacteria</taxon>
        <taxon>Pseudomonadati</taxon>
        <taxon>Pseudomonadota</taxon>
        <taxon>Gammaproteobacteria</taxon>
        <taxon>Enterobacterales</taxon>
        <taxon>Enterobacteriaceae</taxon>
        <taxon>Citrobacter</taxon>
        <taxon>Citrobacter freundii complex</taxon>
    </lineage>
</organism>
<comment type="caution">
    <text evidence="1">The sequence shown here is derived from an EMBL/GenBank/DDBJ whole genome shotgun (WGS) entry which is preliminary data.</text>
</comment>
<proteinExistence type="predicted"/>
<dbReference type="RefSeq" id="WP_149608292.1">
    <property type="nucleotide sequence ID" value="NZ_VTZD01000037.1"/>
</dbReference>
<dbReference type="AlphaFoldDB" id="A0A5B0SSH4"/>